<proteinExistence type="predicted"/>
<comment type="caution">
    <text evidence="1">The sequence shown here is derived from an EMBL/GenBank/DDBJ whole genome shotgun (WGS) entry which is preliminary data.</text>
</comment>
<evidence type="ECO:0000313" key="1">
    <source>
        <dbReference type="EMBL" id="KAJ8684477.1"/>
    </source>
</evidence>
<gene>
    <name evidence="1" type="ORF">QAD02_020269</name>
</gene>
<dbReference type="EMBL" id="CM056741">
    <property type="protein sequence ID" value="KAJ8684477.1"/>
    <property type="molecule type" value="Genomic_DNA"/>
</dbReference>
<organism evidence="1 2">
    <name type="scientific">Eretmocerus hayati</name>
    <dbReference type="NCBI Taxonomy" id="131215"/>
    <lineage>
        <taxon>Eukaryota</taxon>
        <taxon>Metazoa</taxon>
        <taxon>Ecdysozoa</taxon>
        <taxon>Arthropoda</taxon>
        <taxon>Hexapoda</taxon>
        <taxon>Insecta</taxon>
        <taxon>Pterygota</taxon>
        <taxon>Neoptera</taxon>
        <taxon>Endopterygota</taxon>
        <taxon>Hymenoptera</taxon>
        <taxon>Apocrita</taxon>
        <taxon>Proctotrupomorpha</taxon>
        <taxon>Chalcidoidea</taxon>
        <taxon>Aphelinidae</taxon>
        <taxon>Aphelininae</taxon>
        <taxon>Eretmocerus</taxon>
    </lineage>
</organism>
<evidence type="ECO:0000313" key="2">
    <source>
        <dbReference type="Proteomes" id="UP001239111"/>
    </source>
</evidence>
<name>A0ACC2PQ60_9HYME</name>
<accession>A0ACC2PQ60</accession>
<reference evidence="1" key="1">
    <citation type="submission" date="2023-04" db="EMBL/GenBank/DDBJ databases">
        <title>A chromosome-level genome assembly of the parasitoid wasp Eretmocerus hayati.</title>
        <authorList>
            <person name="Zhong Y."/>
            <person name="Liu S."/>
            <person name="Liu Y."/>
        </authorList>
    </citation>
    <scope>NUCLEOTIDE SEQUENCE</scope>
    <source>
        <strain evidence="1">ZJU_SS_LIU_2023</strain>
    </source>
</reference>
<protein>
    <submittedName>
        <fullName evidence="1">Uncharacterized protein</fullName>
    </submittedName>
</protein>
<sequence>MLHQKNEKLCNSRAEAENFAEEIVSSIFDQTRSKNTSLKVINFGARSHNFKSTTNDDTTTINEVWMTERFVDSRVNSTTQKLVDFVQNLISQEMRERTCTSLSPDLFQFLQWMMKSNVHVLDVTKAAQTEPKVKRESLQSAHIPTQVQNLSSGDPVADLDKWHRVAGLLNSLLEDYEGLSPREKRKIHAVHEYLVKI</sequence>
<keyword evidence="2" id="KW-1185">Reference proteome</keyword>
<dbReference type="Proteomes" id="UP001239111">
    <property type="component" value="Chromosome 1"/>
</dbReference>